<evidence type="ECO:0000256" key="1">
    <source>
        <dbReference type="ARBA" id="ARBA00010617"/>
    </source>
</evidence>
<dbReference type="InterPro" id="IPR017972">
    <property type="entry name" value="Cyt_P450_CS"/>
</dbReference>
<dbReference type="InterPro" id="IPR001128">
    <property type="entry name" value="Cyt_P450"/>
</dbReference>
<keyword evidence="8" id="KW-1185">Reference proteome</keyword>
<evidence type="ECO:0000256" key="6">
    <source>
        <dbReference type="RuleBase" id="RU000461"/>
    </source>
</evidence>
<comment type="similarity">
    <text evidence="1 6">Belongs to the cytochrome P450 family.</text>
</comment>
<evidence type="ECO:0000313" key="8">
    <source>
        <dbReference type="Proteomes" id="UP000092555"/>
    </source>
</evidence>
<dbReference type="Proteomes" id="UP000092555">
    <property type="component" value="Unassembled WGS sequence"/>
</dbReference>
<dbReference type="RefSeq" id="XP_018715005.1">
    <property type="nucleotide sequence ID" value="XM_018858674.1"/>
</dbReference>
<dbReference type="PANTHER" id="PTHR46300">
    <property type="entry name" value="P450, PUTATIVE (EUROFUNG)-RELATED-RELATED"/>
    <property type="match status" value="1"/>
</dbReference>
<protein>
    <submittedName>
        <fullName evidence="7">Cytochrome P450</fullName>
    </submittedName>
</protein>
<dbReference type="Pfam" id="PF00067">
    <property type="entry name" value="p450"/>
    <property type="match status" value="1"/>
</dbReference>
<evidence type="ECO:0000256" key="2">
    <source>
        <dbReference type="ARBA" id="ARBA00022723"/>
    </source>
</evidence>
<dbReference type="InterPro" id="IPR002401">
    <property type="entry name" value="Cyt_P450_E_grp-I"/>
</dbReference>
<feature type="binding site" description="axial binding residue" evidence="5">
    <location>
        <position position="440"/>
    </location>
    <ligand>
        <name>heme</name>
        <dbReference type="ChEBI" id="CHEBI:30413"/>
    </ligand>
    <ligandPart>
        <name>Fe</name>
        <dbReference type="ChEBI" id="CHEBI:18248"/>
    </ligandPart>
</feature>
<keyword evidence="5 6" id="KW-0349">Heme</keyword>
<dbReference type="GO" id="GO:0005506">
    <property type="term" value="F:iron ion binding"/>
    <property type="evidence" value="ECO:0007669"/>
    <property type="project" value="InterPro"/>
</dbReference>
<dbReference type="SUPFAM" id="SSF48264">
    <property type="entry name" value="Cytochrome P450"/>
    <property type="match status" value="1"/>
</dbReference>
<evidence type="ECO:0000313" key="7">
    <source>
        <dbReference type="EMBL" id="OBA24524.1"/>
    </source>
</evidence>
<comment type="cofactor">
    <cofactor evidence="5">
        <name>heme</name>
        <dbReference type="ChEBI" id="CHEBI:30413"/>
    </cofactor>
</comment>
<name>A0A1A0HK18_9ASCO</name>
<keyword evidence="6" id="KW-0503">Monooxygenase</keyword>
<evidence type="ECO:0000256" key="3">
    <source>
        <dbReference type="ARBA" id="ARBA00023002"/>
    </source>
</evidence>
<reference evidence="7 8" key="1">
    <citation type="submission" date="2016-05" db="EMBL/GenBank/DDBJ databases">
        <title>Comparative genomics of biotechnologically important yeasts.</title>
        <authorList>
            <consortium name="DOE Joint Genome Institute"/>
            <person name="Riley R."/>
            <person name="Haridas S."/>
            <person name="Wolfe K.H."/>
            <person name="Lopes M.R."/>
            <person name="Hittinger C.T."/>
            <person name="Goker M."/>
            <person name="Salamov A."/>
            <person name="Wisecaver J."/>
            <person name="Long T.M."/>
            <person name="Aerts A.L."/>
            <person name="Barry K."/>
            <person name="Choi C."/>
            <person name="Clum A."/>
            <person name="Coughlan A.Y."/>
            <person name="Deshpande S."/>
            <person name="Douglass A.P."/>
            <person name="Hanson S.J."/>
            <person name="Klenk H.-P."/>
            <person name="LaButti K."/>
            <person name="Lapidus A."/>
            <person name="Lindquist E."/>
            <person name="Lipzen A."/>
            <person name="Meier-kolthoff J.P."/>
            <person name="Ohm R.A."/>
            <person name="Otillar R.P."/>
            <person name="Pangilinan J."/>
            <person name="Peng Y."/>
            <person name="Rokas A."/>
            <person name="Rosa C.A."/>
            <person name="Scheuner C."/>
            <person name="Sibirny A.A."/>
            <person name="Slot J.C."/>
            <person name="Stielow J.B."/>
            <person name="Sun H."/>
            <person name="Kurtzman C.P."/>
            <person name="Blackwell M."/>
            <person name="Grigoriev I.V."/>
            <person name="Jeffries T.W."/>
        </authorList>
    </citation>
    <scope>NUCLEOTIDE SEQUENCE [LARGE SCALE GENOMIC DNA]</scope>
    <source>
        <strain evidence="7 8">NRRL YB-4993</strain>
    </source>
</reference>
<evidence type="ECO:0000256" key="4">
    <source>
        <dbReference type="ARBA" id="ARBA00023004"/>
    </source>
</evidence>
<dbReference type="Gene3D" id="1.10.630.10">
    <property type="entry name" value="Cytochrome P450"/>
    <property type="match status" value="1"/>
</dbReference>
<dbReference type="GO" id="GO:0004497">
    <property type="term" value="F:monooxygenase activity"/>
    <property type="evidence" value="ECO:0007669"/>
    <property type="project" value="UniProtKB-KW"/>
</dbReference>
<dbReference type="AlphaFoldDB" id="A0A1A0HK18"/>
<gene>
    <name evidence="7" type="ORF">METBIDRAFT_77305</name>
</gene>
<keyword evidence="2 5" id="KW-0479">Metal-binding</keyword>
<dbReference type="OrthoDB" id="1055148at2759"/>
<keyword evidence="3 6" id="KW-0560">Oxidoreductase</keyword>
<proteinExistence type="inferred from homology"/>
<dbReference type="STRING" id="869754.A0A1A0HK18"/>
<sequence length="524" mass="59954">MERSIHKSQSHIHGGFLIPGYPLVGNTFQVLNNPSKTFMDWCTKYKHNTFVIHLGSIPVVIVNSRKDIEYIWSHHPTSLNSRPALHTFHHLISATQGPTIGTTPAGASFRRKRKFLSLCLSAQSLSTENYVSAIEKCSEYVIGNLLTLSESAHVPFPDVSLLRDFQCYVLRCAIMLTYGICLDTQGKDNFLADKIIQTENHIINFRSYISNYQDYLPILRLCPFSNFFQSEARIWKSERDEYINYFQSEFEKGLQNNNLSQSDSILAKILSQRSNAKTLTHQEARSICLTMISAGLDNLGYTMNYIIGQFSSSRRGYRMQEKLFHELLAKSDNNIIQAWNDSVLKIDCDLALAIIQEALRNFSVLPLGLPRLKTKPLRLGNLTIPKDTVLFMNVFSANHDPQYFSSPNYFNPQRWLDEEGKLKGRDSVTHYTFGLGSRKCAGDQLSLREMYSLLCRIVLTFHIGKPRNKKWNMEPDAFRSNLNPAATSIEPKEFRISLRTRQSEGLDELHLFCGCKEKPQNKSH</sequence>
<evidence type="ECO:0000256" key="5">
    <source>
        <dbReference type="PIRSR" id="PIRSR602401-1"/>
    </source>
</evidence>
<dbReference type="InterPro" id="IPR050364">
    <property type="entry name" value="Cytochrome_P450_fung"/>
</dbReference>
<dbReference type="GeneID" id="30031650"/>
<dbReference type="InterPro" id="IPR036396">
    <property type="entry name" value="Cyt_P450_sf"/>
</dbReference>
<comment type="caution">
    <text evidence="7">The sequence shown here is derived from an EMBL/GenBank/DDBJ whole genome shotgun (WGS) entry which is preliminary data.</text>
</comment>
<organism evidence="7 8">
    <name type="scientific">Metschnikowia bicuspidata var. bicuspidata NRRL YB-4993</name>
    <dbReference type="NCBI Taxonomy" id="869754"/>
    <lineage>
        <taxon>Eukaryota</taxon>
        <taxon>Fungi</taxon>
        <taxon>Dikarya</taxon>
        <taxon>Ascomycota</taxon>
        <taxon>Saccharomycotina</taxon>
        <taxon>Pichiomycetes</taxon>
        <taxon>Metschnikowiaceae</taxon>
        <taxon>Metschnikowia</taxon>
    </lineage>
</organism>
<accession>A0A1A0HK18</accession>
<keyword evidence="4 5" id="KW-0408">Iron</keyword>
<dbReference type="PRINTS" id="PR00463">
    <property type="entry name" value="EP450I"/>
</dbReference>
<dbReference type="GO" id="GO:0016705">
    <property type="term" value="F:oxidoreductase activity, acting on paired donors, with incorporation or reduction of molecular oxygen"/>
    <property type="evidence" value="ECO:0007669"/>
    <property type="project" value="InterPro"/>
</dbReference>
<dbReference type="GO" id="GO:0020037">
    <property type="term" value="F:heme binding"/>
    <property type="evidence" value="ECO:0007669"/>
    <property type="project" value="InterPro"/>
</dbReference>
<dbReference type="PROSITE" id="PS00086">
    <property type="entry name" value="CYTOCHROME_P450"/>
    <property type="match status" value="1"/>
</dbReference>
<dbReference type="EMBL" id="LXTC01000001">
    <property type="protein sequence ID" value="OBA24524.1"/>
    <property type="molecule type" value="Genomic_DNA"/>
</dbReference>